<dbReference type="Pfam" id="PF00953">
    <property type="entry name" value="Glycos_transf_4"/>
    <property type="match status" value="1"/>
</dbReference>
<keyword evidence="2 8" id="KW-0808">Transferase</keyword>
<dbReference type="GO" id="GO:0046872">
    <property type="term" value="F:metal ion binding"/>
    <property type="evidence" value="ECO:0007669"/>
    <property type="project" value="UniProtKB-KW"/>
</dbReference>
<evidence type="ECO:0000256" key="2">
    <source>
        <dbReference type="ARBA" id="ARBA00022679"/>
    </source>
</evidence>
<sequence length="275" mass="30239">MSTFYVITFLLFLAATYLATPQFISIFEEGKALVKNYKGVLIPQGIGIIFPIFYLAWSALFGLIFGKFPMDIFLILLAVFSASFIGFIDDMLGARNVLGFKGHFGKLLQGKLTTGGLKAISGLLAAFVISAVIAPDAIFEVILNTLVIALFTNLFNLLDLRPGRSIKFFLILFIVFLLGLAFGQKLSYALPYLPLVGIILGYFPYDLSAKCMMGDAGSNVIGMSMGILAASAFEVYTKILILILLIAVHIYTEKYSLTDLINKNRFLSFLDELGR</sequence>
<evidence type="ECO:0000256" key="5">
    <source>
        <dbReference type="ARBA" id="ARBA00023136"/>
    </source>
</evidence>
<comment type="cofactor">
    <cofactor evidence="6">
        <name>Mg(2+)</name>
        <dbReference type="ChEBI" id="CHEBI:18420"/>
    </cofactor>
</comment>
<evidence type="ECO:0000256" key="4">
    <source>
        <dbReference type="ARBA" id="ARBA00022989"/>
    </source>
</evidence>
<keyword evidence="3 7" id="KW-0812">Transmembrane</keyword>
<feature type="transmembrane region" description="Helical" evidence="7">
    <location>
        <begin position="39"/>
        <end position="66"/>
    </location>
</feature>
<evidence type="ECO:0000313" key="8">
    <source>
        <dbReference type="EMBL" id="GAQ24435.1"/>
    </source>
</evidence>
<evidence type="ECO:0000256" key="6">
    <source>
        <dbReference type="PIRSR" id="PIRSR600715-1"/>
    </source>
</evidence>
<accession>A0A0U9HJH6</accession>
<evidence type="ECO:0000256" key="7">
    <source>
        <dbReference type="SAM" id="Phobius"/>
    </source>
</evidence>
<feature type="transmembrane region" description="Helical" evidence="7">
    <location>
        <begin position="115"/>
        <end position="135"/>
    </location>
</feature>
<dbReference type="GO" id="GO:0016780">
    <property type="term" value="F:phosphotransferase activity, for other substituted phosphate groups"/>
    <property type="evidence" value="ECO:0007669"/>
    <property type="project" value="InterPro"/>
</dbReference>
<protein>
    <submittedName>
        <fullName evidence="8">UDP-N-acetylmuramyl pentapeptide phosphotransferase</fullName>
    </submittedName>
</protein>
<name>A0A0U9HJH6_9FIRM</name>
<keyword evidence="6" id="KW-0479">Metal-binding</keyword>
<keyword evidence="4 7" id="KW-1133">Transmembrane helix</keyword>
<dbReference type="EMBL" id="DF976999">
    <property type="protein sequence ID" value="GAQ24435.1"/>
    <property type="molecule type" value="Genomic_DNA"/>
</dbReference>
<gene>
    <name evidence="8" type="ORF">TSYNT_5262</name>
</gene>
<dbReference type="AlphaFoldDB" id="A0A0U9HJH6"/>
<feature type="binding site" evidence="6">
    <location>
        <position position="215"/>
    </location>
    <ligand>
        <name>Mg(2+)</name>
        <dbReference type="ChEBI" id="CHEBI:18420"/>
    </ligand>
</feature>
<dbReference type="RefSeq" id="WP_083497606.1">
    <property type="nucleotide sequence ID" value="NZ_BSDN01000001.1"/>
</dbReference>
<dbReference type="OrthoDB" id="2679245at2"/>
<dbReference type="GO" id="GO:0016020">
    <property type="term" value="C:membrane"/>
    <property type="evidence" value="ECO:0007669"/>
    <property type="project" value="UniProtKB-SubCell"/>
</dbReference>
<feature type="transmembrane region" description="Helical" evidence="7">
    <location>
        <begin position="6"/>
        <end position="27"/>
    </location>
</feature>
<feature type="transmembrane region" description="Helical" evidence="7">
    <location>
        <begin position="165"/>
        <end position="182"/>
    </location>
</feature>
<organism evidence="8">
    <name type="scientific">Tepidanaerobacter syntrophicus</name>
    <dbReference type="NCBI Taxonomy" id="224999"/>
    <lineage>
        <taxon>Bacteria</taxon>
        <taxon>Bacillati</taxon>
        <taxon>Bacillota</taxon>
        <taxon>Clostridia</taxon>
        <taxon>Thermosediminibacterales</taxon>
        <taxon>Tepidanaerobacteraceae</taxon>
        <taxon>Tepidanaerobacter</taxon>
    </lineage>
</organism>
<feature type="binding site" evidence="6">
    <location>
        <position position="156"/>
    </location>
    <ligand>
        <name>Mg(2+)</name>
        <dbReference type="ChEBI" id="CHEBI:18420"/>
    </ligand>
</feature>
<feature type="transmembrane region" description="Helical" evidence="7">
    <location>
        <begin position="188"/>
        <end position="205"/>
    </location>
</feature>
<feature type="transmembrane region" description="Helical" evidence="7">
    <location>
        <begin position="141"/>
        <end position="158"/>
    </location>
</feature>
<dbReference type="STRING" id="224999.GCA_001485475_00417"/>
<feature type="transmembrane region" description="Helical" evidence="7">
    <location>
        <begin position="72"/>
        <end position="94"/>
    </location>
</feature>
<proteinExistence type="predicted"/>
<dbReference type="InterPro" id="IPR000715">
    <property type="entry name" value="Glycosyl_transferase_4"/>
</dbReference>
<feature type="transmembrane region" description="Helical" evidence="7">
    <location>
        <begin position="226"/>
        <end position="251"/>
    </location>
</feature>
<dbReference type="Proteomes" id="UP000062160">
    <property type="component" value="Unassembled WGS sequence"/>
</dbReference>
<keyword evidence="5 7" id="KW-0472">Membrane</keyword>
<reference evidence="8" key="1">
    <citation type="journal article" date="2016" name="Genome Announc.">
        <title>Draft Genome Sequence of the Syntrophic Lactate-Degrading Bacterium Tepidanaerobacter syntrophicus JLT.</title>
        <authorList>
            <person name="Matsuura N."/>
            <person name="Ohashi A."/>
            <person name="Tourlousse D.M."/>
            <person name="Sekiguchi Y."/>
        </authorList>
    </citation>
    <scope>NUCLEOTIDE SEQUENCE [LARGE SCALE GENOMIC DNA]</scope>
    <source>
        <strain evidence="8">JL</strain>
    </source>
</reference>
<evidence type="ECO:0000256" key="1">
    <source>
        <dbReference type="ARBA" id="ARBA00004141"/>
    </source>
</evidence>
<keyword evidence="9" id="KW-1185">Reference proteome</keyword>
<comment type="subcellular location">
    <subcellularLocation>
        <location evidence="1">Membrane</location>
        <topology evidence="1">Multi-pass membrane protein</topology>
    </subcellularLocation>
</comment>
<evidence type="ECO:0000256" key="3">
    <source>
        <dbReference type="ARBA" id="ARBA00022692"/>
    </source>
</evidence>
<keyword evidence="6" id="KW-0460">Magnesium</keyword>
<evidence type="ECO:0000313" key="9">
    <source>
        <dbReference type="Proteomes" id="UP000062160"/>
    </source>
</evidence>